<name>A0AAD6W2U6_9ROSI</name>
<dbReference type="AlphaFoldDB" id="A0AAD6W2U6"/>
<organism evidence="1 2">
    <name type="scientific">Populus alba x Populus x berolinensis</name>
    <dbReference type="NCBI Taxonomy" id="444605"/>
    <lineage>
        <taxon>Eukaryota</taxon>
        <taxon>Viridiplantae</taxon>
        <taxon>Streptophyta</taxon>
        <taxon>Embryophyta</taxon>
        <taxon>Tracheophyta</taxon>
        <taxon>Spermatophyta</taxon>
        <taxon>Magnoliopsida</taxon>
        <taxon>eudicotyledons</taxon>
        <taxon>Gunneridae</taxon>
        <taxon>Pentapetalae</taxon>
        <taxon>rosids</taxon>
        <taxon>fabids</taxon>
        <taxon>Malpighiales</taxon>
        <taxon>Salicaceae</taxon>
        <taxon>Saliceae</taxon>
        <taxon>Populus</taxon>
    </lineage>
</organism>
<sequence length="84" mass="9186">MCILALSWKVPFYSPQVHTIPHPSLSTISCTTDLSPTHAYPTSNYISSSFSLLAFLFSSPCFFSDFSIHHGTSTATTPKPTTTK</sequence>
<accession>A0AAD6W2U6</accession>
<dbReference type="EMBL" id="JAQIZT010000005">
    <property type="protein sequence ID" value="KAJ6997082.1"/>
    <property type="molecule type" value="Genomic_DNA"/>
</dbReference>
<comment type="caution">
    <text evidence="1">The sequence shown here is derived from an EMBL/GenBank/DDBJ whole genome shotgun (WGS) entry which is preliminary data.</text>
</comment>
<proteinExistence type="predicted"/>
<evidence type="ECO:0000313" key="1">
    <source>
        <dbReference type="EMBL" id="KAJ6997082.1"/>
    </source>
</evidence>
<keyword evidence="2" id="KW-1185">Reference proteome</keyword>
<dbReference type="Proteomes" id="UP001164929">
    <property type="component" value="Chromosome 5"/>
</dbReference>
<gene>
    <name evidence="1" type="ORF">NC653_013605</name>
</gene>
<evidence type="ECO:0000313" key="2">
    <source>
        <dbReference type="Proteomes" id="UP001164929"/>
    </source>
</evidence>
<protein>
    <submittedName>
        <fullName evidence="1">Uncharacterized protein</fullName>
    </submittedName>
</protein>
<reference evidence="1" key="1">
    <citation type="journal article" date="2023" name="Mol. Ecol. Resour.">
        <title>Chromosome-level genome assembly of a triploid poplar Populus alba 'Berolinensis'.</title>
        <authorList>
            <person name="Chen S."/>
            <person name="Yu Y."/>
            <person name="Wang X."/>
            <person name="Wang S."/>
            <person name="Zhang T."/>
            <person name="Zhou Y."/>
            <person name="He R."/>
            <person name="Meng N."/>
            <person name="Wang Y."/>
            <person name="Liu W."/>
            <person name="Liu Z."/>
            <person name="Liu J."/>
            <person name="Guo Q."/>
            <person name="Huang H."/>
            <person name="Sederoff R.R."/>
            <person name="Wang G."/>
            <person name="Qu G."/>
            <person name="Chen S."/>
        </authorList>
    </citation>
    <scope>NUCLEOTIDE SEQUENCE</scope>
    <source>
        <strain evidence="1">SC-2020</strain>
    </source>
</reference>